<dbReference type="AlphaFoldDB" id="A0A7J5AK86"/>
<dbReference type="Pfam" id="PF11751">
    <property type="entry name" value="PorP_SprF"/>
    <property type="match status" value="1"/>
</dbReference>
<gene>
    <name evidence="2" type="ORF">F6464_02565</name>
</gene>
<feature type="signal peptide" evidence="1">
    <location>
        <begin position="1"/>
        <end position="20"/>
    </location>
</feature>
<accession>A0A7J5AK86</accession>
<dbReference type="OrthoDB" id="1186563at2"/>
<keyword evidence="1" id="KW-0732">Signal</keyword>
<organism evidence="2 3">
    <name type="scientific">Flavobacterium luteum</name>
    <dbReference type="NCBI Taxonomy" id="2026654"/>
    <lineage>
        <taxon>Bacteria</taxon>
        <taxon>Pseudomonadati</taxon>
        <taxon>Bacteroidota</taxon>
        <taxon>Flavobacteriia</taxon>
        <taxon>Flavobacteriales</taxon>
        <taxon>Flavobacteriaceae</taxon>
        <taxon>Flavobacterium</taxon>
    </lineage>
</organism>
<feature type="chain" id="PRO_5029732779" evidence="1">
    <location>
        <begin position="21"/>
        <end position="356"/>
    </location>
</feature>
<keyword evidence="3" id="KW-1185">Reference proteome</keyword>
<dbReference type="EMBL" id="WAEM01000001">
    <property type="protein sequence ID" value="KAB1157986.1"/>
    <property type="molecule type" value="Genomic_DNA"/>
</dbReference>
<dbReference type="InterPro" id="IPR019861">
    <property type="entry name" value="PorP/SprF_Bacteroidetes"/>
</dbReference>
<proteinExistence type="predicted"/>
<evidence type="ECO:0000313" key="2">
    <source>
        <dbReference type="EMBL" id="KAB1157986.1"/>
    </source>
</evidence>
<dbReference type="RefSeq" id="WP_151106179.1">
    <property type="nucleotide sequence ID" value="NZ_WAEM01000001.1"/>
</dbReference>
<reference evidence="2 3" key="1">
    <citation type="submission" date="2019-09" db="EMBL/GenBank/DDBJ databases">
        <title>Flavobacterium sp. nov., isolated from glacier ice.</title>
        <authorList>
            <person name="Liu Q."/>
        </authorList>
    </citation>
    <scope>NUCLEOTIDE SEQUENCE [LARGE SCALE GENOMIC DNA]</scope>
    <source>
        <strain evidence="2 3">NBRC 112527</strain>
    </source>
</reference>
<sequence>MKLHYLLFMLLPLLYSEVRAQDPIFTQFFMVPEALNPAVTGLVNTWSAGIIHRRQWPDANRQIDTQFGYFNNMVALPTGKYSTNYDENTIGLGCTILNNHEEFTGYNYSQFNAVISYRVELDYDWSLRFGLETGYGKKNYNFKNLLLEDQININDETISGESIDPDVLNYSNTIDFLDVSAGLLLVNENLWLGAAFKHLNRPDISFKENGNVPLDLFLTVHGGYYLGAADSPFMDSLGSPDLLITANYMRQSQYNRLDIAGIFQFSRFSFGVAAVTNPERRSSNSHLLTSVNPIATFNFGEFTFGYSYDANTTKFGNSQGVHELSLTWQSSRNCDKCDNYKVKLKRNGVNGYQKTW</sequence>
<evidence type="ECO:0000313" key="3">
    <source>
        <dbReference type="Proteomes" id="UP000490922"/>
    </source>
</evidence>
<protein>
    <submittedName>
        <fullName evidence="2">Type IX secretion system membrane protein PorP/SprF</fullName>
    </submittedName>
</protein>
<dbReference type="NCBIfam" id="TIGR03519">
    <property type="entry name" value="T9SS_PorP_fam"/>
    <property type="match status" value="1"/>
</dbReference>
<evidence type="ECO:0000256" key="1">
    <source>
        <dbReference type="SAM" id="SignalP"/>
    </source>
</evidence>
<dbReference type="Proteomes" id="UP000490922">
    <property type="component" value="Unassembled WGS sequence"/>
</dbReference>
<comment type="caution">
    <text evidence="2">The sequence shown here is derived from an EMBL/GenBank/DDBJ whole genome shotgun (WGS) entry which is preliminary data.</text>
</comment>
<name>A0A7J5AK86_9FLAO</name>